<keyword evidence="1" id="KW-0812">Transmembrane</keyword>
<keyword evidence="1" id="KW-1133">Transmembrane helix</keyword>
<dbReference type="Proteomes" id="UP000499080">
    <property type="component" value="Unassembled WGS sequence"/>
</dbReference>
<gene>
    <name evidence="2" type="ORF">AVEN_101311_1</name>
</gene>
<keyword evidence="3" id="KW-1185">Reference proteome</keyword>
<reference evidence="2 3" key="1">
    <citation type="journal article" date="2019" name="Sci. Rep.">
        <title>Orb-weaving spider Araneus ventricosus genome elucidates the spidroin gene catalogue.</title>
        <authorList>
            <person name="Kono N."/>
            <person name="Nakamura H."/>
            <person name="Ohtoshi R."/>
            <person name="Moran D.A.P."/>
            <person name="Shinohara A."/>
            <person name="Yoshida Y."/>
            <person name="Fujiwara M."/>
            <person name="Mori M."/>
            <person name="Tomita M."/>
            <person name="Arakawa K."/>
        </authorList>
    </citation>
    <scope>NUCLEOTIDE SEQUENCE [LARGE SCALE GENOMIC DNA]</scope>
</reference>
<dbReference type="EMBL" id="BGPR01002568">
    <property type="protein sequence ID" value="GBM75619.1"/>
    <property type="molecule type" value="Genomic_DNA"/>
</dbReference>
<evidence type="ECO:0000313" key="2">
    <source>
        <dbReference type="EMBL" id="GBM75619.1"/>
    </source>
</evidence>
<feature type="transmembrane region" description="Helical" evidence="1">
    <location>
        <begin position="44"/>
        <end position="64"/>
    </location>
</feature>
<comment type="caution">
    <text evidence="2">The sequence shown here is derived from an EMBL/GenBank/DDBJ whole genome shotgun (WGS) entry which is preliminary data.</text>
</comment>
<dbReference type="AlphaFoldDB" id="A0A4Y2IEB1"/>
<sequence>MASEKHAKSVQICTVLATEPLPQKKDADRKKFWHIDKDMLRFKIHYFLFFGAFGTCLPYLTIFAQKRVGISASALAAILTTQ</sequence>
<name>A0A4Y2IEB1_ARAVE</name>
<evidence type="ECO:0000313" key="3">
    <source>
        <dbReference type="Proteomes" id="UP000499080"/>
    </source>
</evidence>
<accession>A0A4Y2IEB1</accession>
<organism evidence="2 3">
    <name type="scientific">Araneus ventricosus</name>
    <name type="common">Orbweaver spider</name>
    <name type="synonym">Epeira ventricosa</name>
    <dbReference type="NCBI Taxonomy" id="182803"/>
    <lineage>
        <taxon>Eukaryota</taxon>
        <taxon>Metazoa</taxon>
        <taxon>Ecdysozoa</taxon>
        <taxon>Arthropoda</taxon>
        <taxon>Chelicerata</taxon>
        <taxon>Arachnida</taxon>
        <taxon>Araneae</taxon>
        <taxon>Araneomorphae</taxon>
        <taxon>Entelegynae</taxon>
        <taxon>Araneoidea</taxon>
        <taxon>Araneidae</taxon>
        <taxon>Araneus</taxon>
    </lineage>
</organism>
<keyword evidence="1" id="KW-0472">Membrane</keyword>
<proteinExistence type="predicted"/>
<evidence type="ECO:0000256" key="1">
    <source>
        <dbReference type="SAM" id="Phobius"/>
    </source>
</evidence>
<protein>
    <submittedName>
        <fullName evidence="2">Uncharacterized protein</fullName>
    </submittedName>
</protein>